<feature type="compositionally biased region" description="Basic and acidic residues" evidence="1">
    <location>
        <begin position="88"/>
        <end position="121"/>
    </location>
</feature>
<dbReference type="Pfam" id="PF15496">
    <property type="entry name" value="DUF4646"/>
    <property type="match status" value="1"/>
</dbReference>
<dbReference type="InterPro" id="IPR028018">
    <property type="entry name" value="DUF4646"/>
</dbReference>
<dbReference type="InParanoid" id="A0A067QD08"/>
<sequence>MPSVPESVMYTSSRGGDGGVVYQLYKAVTASYQTSRGFVNGTTWISAGSTGTLPVDAKPAPPDFAASWHRNPTDVGTTRDQQQNGEKSSPEDRSQGENRDALRADRRPKEKDSTVDPRPSDRWNSPYRPYIPSSVSSTVPSHTPFIPPPSTPYIPPSSTPYIPPSSTPYILPSSTPYILPSSTPYIPPSSTPYIPPYSTPYIPSPTPSYMPPPTTPFIPPTAIYLVPNPSTPSTPSTPFSPPTVSGRGAYNSMPPSEPYPRWATMVPSPPPVGGSYGAAGIPSSLPSRHIHGGPGGPIPDGGIYGYARRVPNPLPGGGIYAGARWSSDPVAGGGGFQRGAASTPGPFLASSVQQEQIVPGSTTYTTTVGADGRVVYHRFRAIAARYETPQGIVEGVQLVPFPVQIPPPDAIPATSTLGAPWNGVSTDRDTTSHRQREEKGHRREKKASSRRSHQWERDRPDQHGTPSGPVLNSDRGQPDYPRGQFPPTPRDESRIHASTLPAFNRPSQQPVGSLIEPECFKRPPNATHPYPPFDITRVLELDDLLDEVMPNFPFKLSTHDVYNEDWTRLMLDLWMVWSRELQKPEVSGTQVPRRSSVVADIIDSWNAKFFAPRGLQVLLYKGRECRSGPNSGTLNSHLPGLDVNGADLSASESDSSDSDSENEGNEYREQGGVSERRVDARRADMENEIIRDNKGKERHVWKMNEGKRPAHQPSDSDSDEDSYPYPMRGGIFGQPINPPVTQHMHMNPTAPQHVPQSMNPSLTQHMPPMVFPPSGGSAKSGVTVLNLQYPNESPFYNPYYFPPP</sequence>
<feature type="region of interest" description="Disordered" evidence="1">
    <location>
        <begin position="52"/>
        <end position="143"/>
    </location>
</feature>
<dbReference type="HOGENOM" id="CLU_350230_0_0_1"/>
<protein>
    <submittedName>
        <fullName evidence="2">Uncharacterized protein</fullName>
    </submittedName>
</protein>
<proteinExistence type="predicted"/>
<feature type="region of interest" description="Disordered" evidence="1">
    <location>
        <begin position="626"/>
        <end position="723"/>
    </location>
</feature>
<feature type="compositionally biased region" description="Polar residues" evidence="1">
    <location>
        <begin position="74"/>
        <end position="87"/>
    </location>
</feature>
<keyword evidence="3" id="KW-1185">Reference proteome</keyword>
<reference evidence="3" key="1">
    <citation type="journal article" date="2014" name="Proc. Natl. Acad. Sci. U.S.A.">
        <title>Extensive sampling of basidiomycete genomes demonstrates inadequacy of the white-rot/brown-rot paradigm for wood decay fungi.</title>
        <authorList>
            <person name="Riley R."/>
            <person name="Salamov A.A."/>
            <person name="Brown D.W."/>
            <person name="Nagy L.G."/>
            <person name="Floudas D."/>
            <person name="Held B.W."/>
            <person name="Levasseur A."/>
            <person name="Lombard V."/>
            <person name="Morin E."/>
            <person name="Otillar R."/>
            <person name="Lindquist E.A."/>
            <person name="Sun H."/>
            <person name="LaButti K.M."/>
            <person name="Schmutz J."/>
            <person name="Jabbour D."/>
            <person name="Luo H."/>
            <person name="Baker S.E."/>
            <person name="Pisabarro A.G."/>
            <person name="Walton J.D."/>
            <person name="Blanchette R.A."/>
            <person name="Henrissat B."/>
            <person name="Martin F."/>
            <person name="Cullen D."/>
            <person name="Hibbett D.S."/>
            <person name="Grigoriev I.V."/>
        </authorList>
    </citation>
    <scope>NUCLEOTIDE SEQUENCE [LARGE SCALE GENOMIC DNA]</scope>
    <source>
        <strain evidence="3">MUCL 33604</strain>
    </source>
</reference>
<accession>A0A067QD08</accession>
<feature type="compositionally biased region" description="Basic and acidic residues" evidence="1">
    <location>
        <begin position="426"/>
        <end position="441"/>
    </location>
</feature>
<dbReference type="PRINTS" id="PR01217">
    <property type="entry name" value="PRICHEXTENSN"/>
</dbReference>
<dbReference type="STRING" id="933084.A0A067QD08"/>
<feature type="compositionally biased region" description="Low complexity" evidence="1">
    <location>
        <begin position="132"/>
        <end position="143"/>
    </location>
</feature>
<dbReference type="AlphaFoldDB" id="A0A067QD08"/>
<gene>
    <name evidence="2" type="ORF">JAAARDRAFT_242513</name>
</gene>
<feature type="compositionally biased region" description="Basic and acidic residues" evidence="1">
    <location>
        <begin position="453"/>
        <end position="462"/>
    </location>
</feature>
<dbReference type="Proteomes" id="UP000027265">
    <property type="component" value="Unassembled WGS sequence"/>
</dbReference>
<evidence type="ECO:0000313" key="3">
    <source>
        <dbReference type="Proteomes" id="UP000027265"/>
    </source>
</evidence>
<feature type="compositionally biased region" description="Basic residues" evidence="1">
    <location>
        <begin position="442"/>
        <end position="452"/>
    </location>
</feature>
<organism evidence="2 3">
    <name type="scientific">Jaapia argillacea MUCL 33604</name>
    <dbReference type="NCBI Taxonomy" id="933084"/>
    <lineage>
        <taxon>Eukaryota</taxon>
        <taxon>Fungi</taxon>
        <taxon>Dikarya</taxon>
        <taxon>Basidiomycota</taxon>
        <taxon>Agaricomycotina</taxon>
        <taxon>Agaricomycetes</taxon>
        <taxon>Agaricomycetidae</taxon>
        <taxon>Jaapiales</taxon>
        <taxon>Jaapiaceae</taxon>
        <taxon>Jaapia</taxon>
    </lineage>
</organism>
<feature type="compositionally biased region" description="Acidic residues" evidence="1">
    <location>
        <begin position="654"/>
        <end position="664"/>
    </location>
</feature>
<feature type="region of interest" description="Disordered" evidence="1">
    <location>
        <begin position="410"/>
        <end position="494"/>
    </location>
</feature>
<evidence type="ECO:0000256" key="1">
    <source>
        <dbReference type="SAM" id="MobiDB-lite"/>
    </source>
</evidence>
<dbReference type="OrthoDB" id="3248421at2759"/>
<name>A0A067QD08_9AGAM</name>
<evidence type="ECO:0000313" key="2">
    <source>
        <dbReference type="EMBL" id="KDQ64923.1"/>
    </source>
</evidence>
<dbReference type="EMBL" id="KL197709">
    <property type="protein sequence ID" value="KDQ64923.1"/>
    <property type="molecule type" value="Genomic_DNA"/>
</dbReference>
<feature type="compositionally biased region" description="Basic and acidic residues" evidence="1">
    <location>
        <begin position="665"/>
        <end position="708"/>
    </location>
</feature>